<dbReference type="InterPro" id="IPR005331">
    <property type="entry name" value="Sulfotransferase"/>
</dbReference>
<evidence type="ECO:0000313" key="1">
    <source>
        <dbReference type="EMBL" id="QHS95162.1"/>
    </source>
</evidence>
<proteinExistence type="predicted"/>
<dbReference type="GO" id="GO:0008146">
    <property type="term" value="F:sulfotransferase activity"/>
    <property type="evidence" value="ECO:0007669"/>
    <property type="project" value="InterPro"/>
</dbReference>
<sequence>MKFDKGKIVFIHIPRTAGSYIEDKLCDKYNCKKKWPEPNKENLFGLYKVKDYNYLTLQHLTLNEMIKYEFIEKNIENQFIFTIIRNPYDRVLSLYKNWFKAYKTFDIFLDKLVELNLDKYEHNGIETNNINFNSRNMTSNISEIKYFVLPQYYYINNNEDYKVNIIKYDEMESLNDILKLNVKFNDHSNNNFTDIQKDKIYTIYKIDFDKFNFLK</sequence>
<dbReference type="InterPro" id="IPR027417">
    <property type="entry name" value="P-loop_NTPase"/>
</dbReference>
<dbReference type="GO" id="GO:0016020">
    <property type="term" value="C:membrane"/>
    <property type="evidence" value="ECO:0007669"/>
    <property type="project" value="InterPro"/>
</dbReference>
<evidence type="ECO:0008006" key="2">
    <source>
        <dbReference type="Google" id="ProtNLM"/>
    </source>
</evidence>
<protein>
    <recommendedName>
        <fullName evidence="2">Sulfotransferase domain-containing protein</fullName>
    </recommendedName>
</protein>
<name>A0A6C0BT36_9ZZZZ</name>
<organism evidence="1">
    <name type="scientific">viral metagenome</name>
    <dbReference type="NCBI Taxonomy" id="1070528"/>
    <lineage>
        <taxon>unclassified sequences</taxon>
        <taxon>metagenomes</taxon>
        <taxon>organismal metagenomes</taxon>
    </lineage>
</organism>
<accession>A0A6C0BT36</accession>
<dbReference type="Pfam" id="PF03567">
    <property type="entry name" value="Sulfotransfer_2"/>
    <property type="match status" value="1"/>
</dbReference>
<dbReference type="Gene3D" id="3.40.50.300">
    <property type="entry name" value="P-loop containing nucleotide triphosphate hydrolases"/>
    <property type="match status" value="1"/>
</dbReference>
<dbReference type="AlphaFoldDB" id="A0A6C0BT36"/>
<dbReference type="EMBL" id="MN739243">
    <property type="protein sequence ID" value="QHS95162.1"/>
    <property type="molecule type" value="Genomic_DNA"/>
</dbReference>
<reference evidence="1" key="1">
    <citation type="journal article" date="2020" name="Nature">
        <title>Giant virus diversity and host interactions through global metagenomics.</title>
        <authorList>
            <person name="Schulz F."/>
            <person name="Roux S."/>
            <person name="Paez-Espino D."/>
            <person name="Jungbluth S."/>
            <person name="Walsh D.A."/>
            <person name="Denef V.J."/>
            <person name="McMahon K.D."/>
            <person name="Konstantinidis K.T."/>
            <person name="Eloe-Fadrosh E.A."/>
            <person name="Kyrpides N.C."/>
            <person name="Woyke T."/>
        </authorList>
    </citation>
    <scope>NUCLEOTIDE SEQUENCE</scope>
    <source>
        <strain evidence="1">GVMAG-M-3300018428-16</strain>
    </source>
</reference>
<dbReference type="SUPFAM" id="SSF52540">
    <property type="entry name" value="P-loop containing nucleoside triphosphate hydrolases"/>
    <property type="match status" value="1"/>
</dbReference>